<dbReference type="Proteomes" id="UP000651977">
    <property type="component" value="Unassembled WGS sequence"/>
</dbReference>
<name>A0ABQ1I4A4_9ALTE</name>
<dbReference type="Gene3D" id="6.10.280.50">
    <property type="match status" value="1"/>
</dbReference>
<gene>
    <name evidence="1" type="ORF">GCM10007414_30860</name>
</gene>
<organism evidence="1 2">
    <name type="scientific">Agarivorans gilvus</name>
    <dbReference type="NCBI Taxonomy" id="680279"/>
    <lineage>
        <taxon>Bacteria</taxon>
        <taxon>Pseudomonadati</taxon>
        <taxon>Pseudomonadota</taxon>
        <taxon>Gammaproteobacteria</taxon>
        <taxon>Alteromonadales</taxon>
        <taxon>Alteromonadaceae</taxon>
        <taxon>Agarivorans</taxon>
    </lineage>
</organism>
<protein>
    <recommendedName>
        <fullName evidence="3">DUF465 domain-containing protein</fullName>
    </recommendedName>
</protein>
<keyword evidence="2" id="KW-1185">Reference proteome</keyword>
<dbReference type="RefSeq" id="WP_055734639.1">
    <property type="nucleotide sequence ID" value="NZ_BMDY01000021.1"/>
</dbReference>
<evidence type="ECO:0000313" key="2">
    <source>
        <dbReference type="Proteomes" id="UP000651977"/>
    </source>
</evidence>
<dbReference type="Pfam" id="PF04325">
    <property type="entry name" value="DUF465"/>
    <property type="match status" value="1"/>
</dbReference>
<dbReference type="InterPro" id="IPR007420">
    <property type="entry name" value="DUF465"/>
</dbReference>
<proteinExistence type="predicted"/>
<comment type="caution">
    <text evidence="1">The sequence shown here is derived from an EMBL/GenBank/DDBJ whole genome shotgun (WGS) entry which is preliminary data.</text>
</comment>
<reference evidence="2" key="1">
    <citation type="journal article" date="2019" name="Int. J. Syst. Evol. Microbiol.">
        <title>The Global Catalogue of Microorganisms (GCM) 10K type strain sequencing project: providing services to taxonomists for standard genome sequencing and annotation.</title>
        <authorList>
            <consortium name="The Broad Institute Genomics Platform"/>
            <consortium name="The Broad Institute Genome Sequencing Center for Infectious Disease"/>
            <person name="Wu L."/>
            <person name="Ma J."/>
        </authorList>
    </citation>
    <scope>NUCLEOTIDE SEQUENCE [LARGE SCALE GENOMIC DNA]</scope>
    <source>
        <strain evidence="2">CGMCC 1.10131</strain>
    </source>
</reference>
<sequence length="82" mass="9479">MLGEDHSLANEFPDYLDTIKNLVSNDPEFAKETKRYNALDKEIRVLELQGGPIEDEAMVQLKLQRAELKDALYQRLQVEQDS</sequence>
<evidence type="ECO:0000313" key="1">
    <source>
        <dbReference type="EMBL" id="GGB15232.1"/>
    </source>
</evidence>
<evidence type="ECO:0008006" key="3">
    <source>
        <dbReference type="Google" id="ProtNLM"/>
    </source>
</evidence>
<accession>A0ABQ1I4A4</accession>
<dbReference type="InterPro" id="IPR038444">
    <property type="entry name" value="DUF465_sf"/>
</dbReference>
<dbReference type="EMBL" id="BMDY01000021">
    <property type="protein sequence ID" value="GGB15232.1"/>
    <property type="molecule type" value="Genomic_DNA"/>
</dbReference>